<dbReference type="EMBL" id="MN740311">
    <property type="protein sequence ID" value="QHT99597.1"/>
    <property type="molecule type" value="Genomic_DNA"/>
</dbReference>
<proteinExistence type="predicted"/>
<protein>
    <submittedName>
        <fullName evidence="1">Uncharacterized protein</fullName>
    </submittedName>
</protein>
<evidence type="ECO:0000313" key="1">
    <source>
        <dbReference type="EMBL" id="QHT99597.1"/>
    </source>
</evidence>
<sequence>MINTLQKHDYNSNNMESFRLQALHNIIQDIGLNATYELCMSSGNTQILCDLTEVASDMLSKEQLICCYTLIKDKQYYDIKFYTRQNEMLQKNECMYQDYTFR</sequence>
<organism evidence="1">
    <name type="scientific">viral metagenome</name>
    <dbReference type="NCBI Taxonomy" id="1070528"/>
    <lineage>
        <taxon>unclassified sequences</taxon>
        <taxon>metagenomes</taxon>
        <taxon>organismal metagenomes</taxon>
    </lineage>
</organism>
<accession>A0A6C0J6K7</accession>
<dbReference type="AlphaFoldDB" id="A0A6C0J6K7"/>
<name>A0A6C0J6K7_9ZZZZ</name>
<reference evidence="1" key="1">
    <citation type="journal article" date="2020" name="Nature">
        <title>Giant virus diversity and host interactions through global metagenomics.</title>
        <authorList>
            <person name="Schulz F."/>
            <person name="Roux S."/>
            <person name="Paez-Espino D."/>
            <person name="Jungbluth S."/>
            <person name="Walsh D.A."/>
            <person name="Denef V.J."/>
            <person name="McMahon K.D."/>
            <person name="Konstantinidis K.T."/>
            <person name="Eloe-Fadrosh E.A."/>
            <person name="Kyrpides N.C."/>
            <person name="Woyke T."/>
        </authorList>
    </citation>
    <scope>NUCLEOTIDE SEQUENCE</scope>
    <source>
        <strain evidence="1">GVMAG-M-3300025727-45</strain>
    </source>
</reference>